<dbReference type="EC" id="2.8.1.7" evidence="9"/>
<dbReference type="PANTHER" id="PTHR11601">
    <property type="entry name" value="CYSTEINE DESULFURYLASE FAMILY MEMBER"/>
    <property type="match status" value="1"/>
</dbReference>
<keyword evidence="5" id="KW-0663">Pyridoxal phosphate</keyword>
<dbReference type="InterPro" id="IPR015421">
    <property type="entry name" value="PyrdxlP-dep_Trfase_major"/>
</dbReference>
<dbReference type="Gene3D" id="3.90.1150.10">
    <property type="entry name" value="Aspartate Aminotransferase, domain 1"/>
    <property type="match status" value="1"/>
</dbReference>
<name>A0A3B0UKG3_9ZZZZ</name>
<dbReference type="InterPro" id="IPR000192">
    <property type="entry name" value="Aminotrans_V_dom"/>
</dbReference>
<dbReference type="GO" id="GO:0046872">
    <property type="term" value="F:metal ion binding"/>
    <property type="evidence" value="ECO:0007669"/>
    <property type="project" value="UniProtKB-KW"/>
</dbReference>
<comment type="cofactor">
    <cofactor evidence="1">
        <name>pyridoxal 5'-phosphate</name>
        <dbReference type="ChEBI" id="CHEBI:597326"/>
    </cofactor>
</comment>
<keyword evidence="7" id="KW-0411">Iron-sulfur</keyword>
<protein>
    <submittedName>
        <fullName evidence="9">Cysteine desulfurase</fullName>
        <ecNumber evidence="9">2.8.1.7</ecNumber>
    </submittedName>
</protein>
<evidence type="ECO:0000256" key="5">
    <source>
        <dbReference type="ARBA" id="ARBA00022898"/>
    </source>
</evidence>
<dbReference type="GO" id="GO:0031071">
    <property type="term" value="F:cysteine desulfurase activity"/>
    <property type="evidence" value="ECO:0007669"/>
    <property type="project" value="UniProtKB-EC"/>
</dbReference>
<dbReference type="EMBL" id="UOEO01000129">
    <property type="protein sequence ID" value="VAW20056.1"/>
    <property type="molecule type" value="Genomic_DNA"/>
</dbReference>
<evidence type="ECO:0000256" key="1">
    <source>
        <dbReference type="ARBA" id="ARBA00001933"/>
    </source>
</evidence>
<proteinExistence type="inferred from homology"/>
<evidence type="ECO:0000256" key="2">
    <source>
        <dbReference type="ARBA" id="ARBA00006490"/>
    </source>
</evidence>
<dbReference type="Gene3D" id="1.10.260.50">
    <property type="match status" value="1"/>
</dbReference>
<dbReference type="InterPro" id="IPR015422">
    <property type="entry name" value="PyrdxlP-dep_Trfase_small"/>
</dbReference>
<keyword evidence="6" id="KW-0408">Iron</keyword>
<organism evidence="9">
    <name type="scientific">hydrothermal vent metagenome</name>
    <dbReference type="NCBI Taxonomy" id="652676"/>
    <lineage>
        <taxon>unclassified sequences</taxon>
        <taxon>metagenomes</taxon>
        <taxon>ecological metagenomes</taxon>
    </lineage>
</organism>
<keyword evidence="4" id="KW-0479">Metal-binding</keyword>
<accession>A0A3B0UKG3</accession>
<dbReference type="Pfam" id="PF00266">
    <property type="entry name" value="Aminotran_5"/>
    <property type="match status" value="1"/>
</dbReference>
<sequence length="385" mass="40626">MTNNEVYLDHNASAPLLPQAHDAMLSAMALCGNPSSVHAHGRALRQIIEMARSQVAALSGAEREQVVFTGSATEAITQAIIGSARHFSLDRILVSAGEHVAVLEAAKTSGAKTEIIPLAQNGEIDVAVLKTLLKAADEANESVLVAIHMLNSETGTIQPVGEIEALVGPSRHFLFVDAVQALGKLNIGFASSAADMMALSAHKIGGPAGIGALLVKAHCNEVRLIPGGGQEGGRRGGTQSAMLIAGFGAAAQNFAGRFDIERLKLLRDGFERQLAEFFPEMVVFGQEGERVGSVSYFALPGIKSPVLMMALDLESISISNGSACSSGKVGQSRVLEAMAVDDEIADCAIRVSLGWNTTQDDINRLVEAIRQICARQKSRLAPDRR</sequence>
<evidence type="ECO:0000313" key="9">
    <source>
        <dbReference type="EMBL" id="VAW20056.1"/>
    </source>
</evidence>
<evidence type="ECO:0000256" key="4">
    <source>
        <dbReference type="ARBA" id="ARBA00022723"/>
    </source>
</evidence>
<evidence type="ECO:0000259" key="8">
    <source>
        <dbReference type="Pfam" id="PF00266"/>
    </source>
</evidence>
<dbReference type="InterPro" id="IPR015424">
    <property type="entry name" value="PyrdxlP-dep_Trfase"/>
</dbReference>
<dbReference type="Gene3D" id="3.40.640.10">
    <property type="entry name" value="Type I PLP-dependent aspartate aminotransferase-like (Major domain)"/>
    <property type="match status" value="1"/>
</dbReference>
<dbReference type="AlphaFoldDB" id="A0A3B0UKG3"/>
<dbReference type="SUPFAM" id="SSF53383">
    <property type="entry name" value="PLP-dependent transferases"/>
    <property type="match status" value="1"/>
</dbReference>
<evidence type="ECO:0000256" key="6">
    <source>
        <dbReference type="ARBA" id="ARBA00023004"/>
    </source>
</evidence>
<evidence type="ECO:0000256" key="3">
    <source>
        <dbReference type="ARBA" id="ARBA00022679"/>
    </source>
</evidence>
<gene>
    <name evidence="9" type="ORF">MNBD_ALPHA12-246</name>
</gene>
<evidence type="ECO:0000256" key="7">
    <source>
        <dbReference type="ARBA" id="ARBA00023014"/>
    </source>
</evidence>
<comment type="similarity">
    <text evidence="2">Belongs to the class-V pyridoxal-phosphate-dependent aminotransferase family. NifS/IscS subfamily.</text>
</comment>
<reference evidence="9" key="1">
    <citation type="submission" date="2018-06" db="EMBL/GenBank/DDBJ databases">
        <authorList>
            <person name="Zhirakovskaya E."/>
        </authorList>
    </citation>
    <scope>NUCLEOTIDE SEQUENCE</scope>
</reference>
<dbReference type="PIRSF" id="PIRSF005572">
    <property type="entry name" value="NifS"/>
    <property type="match status" value="1"/>
</dbReference>
<dbReference type="GO" id="GO:0051536">
    <property type="term" value="F:iron-sulfur cluster binding"/>
    <property type="evidence" value="ECO:0007669"/>
    <property type="project" value="UniProtKB-KW"/>
</dbReference>
<feature type="domain" description="Aminotransferase class V" evidence="8">
    <location>
        <begin position="6"/>
        <end position="365"/>
    </location>
</feature>
<dbReference type="InterPro" id="IPR016454">
    <property type="entry name" value="Cysteine_dSase"/>
</dbReference>
<keyword evidence="3 9" id="KW-0808">Transferase</keyword>
<dbReference type="PANTHER" id="PTHR11601:SF34">
    <property type="entry name" value="CYSTEINE DESULFURASE"/>
    <property type="match status" value="1"/>
</dbReference>